<gene>
    <name evidence="1" type="ORF">GTO89_09740</name>
</gene>
<name>A0A845LEH3_HELGE</name>
<sequence>MAMIIDRFEGEFAVVEVDGKKTIDIPKKNLPVEAKEGDVLQSRDGKYAIDREETNRLRAEANKRMDDFWS</sequence>
<comment type="caution">
    <text evidence="1">The sequence shown here is derived from an EMBL/GenBank/DDBJ whole genome shotgun (WGS) entry which is preliminary data.</text>
</comment>
<accession>A0A845LEH3</accession>
<organism evidence="1 2">
    <name type="scientific">Heliomicrobium gestii</name>
    <name type="common">Heliobacterium gestii</name>
    <dbReference type="NCBI Taxonomy" id="2699"/>
    <lineage>
        <taxon>Bacteria</taxon>
        <taxon>Bacillati</taxon>
        <taxon>Bacillota</taxon>
        <taxon>Clostridia</taxon>
        <taxon>Eubacteriales</taxon>
        <taxon>Heliobacteriaceae</taxon>
        <taxon>Heliomicrobium</taxon>
    </lineage>
</organism>
<dbReference type="InterPro" id="IPR021377">
    <property type="entry name" value="DUF3006"/>
</dbReference>
<dbReference type="RefSeq" id="WP_161261886.1">
    <property type="nucleotide sequence ID" value="NZ_JAFBDC010000013.1"/>
</dbReference>
<reference evidence="1 2" key="1">
    <citation type="submission" date="2020-01" db="EMBL/GenBank/DDBJ databases">
        <title>Whole genome sequence of Heliobacterium gestii DSM 11169.</title>
        <authorList>
            <person name="Kyndt J.A."/>
            <person name="Meyer T.E."/>
        </authorList>
    </citation>
    <scope>NUCLEOTIDE SEQUENCE [LARGE SCALE GENOMIC DNA]</scope>
    <source>
        <strain evidence="1 2">DSM 11169</strain>
    </source>
</reference>
<dbReference type="Pfam" id="PF11213">
    <property type="entry name" value="DUF3006"/>
    <property type="match status" value="1"/>
</dbReference>
<protein>
    <submittedName>
        <fullName evidence="1">DUF3006 family protein</fullName>
    </submittedName>
</protein>
<dbReference type="OrthoDB" id="164847at2"/>
<evidence type="ECO:0000313" key="1">
    <source>
        <dbReference type="EMBL" id="MZP43320.1"/>
    </source>
</evidence>
<dbReference type="Proteomes" id="UP000471031">
    <property type="component" value="Unassembled WGS sequence"/>
</dbReference>
<evidence type="ECO:0000313" key="2">
    <source>
        <dbReference type="Proteomes" id="UP000471031"/>
    </source>
</evidence>
<proteinExistence type="predicted"/>
<dbReference type="EMBL" id="WXEX01000007">
    <property type="protein sequence ID" value="MZP43320.1"/>
    <property type="molecule type" value="Genomic_DNA"/>
</dbReference>
<keyword evidence="2" id="KW-1185">Reference proteome</keyword>
<dbReference type="AlphaFoldDB" id="A0A845LEH3"/>